<evidence type="ECO:0000313" key="3">
    <source>
        <dbReference type="Proteomes" id="UP000176532"/>
    </source>
</evidence>
<reference evidence="2 3" key="1">
    <citation type="journal article" date="2016" name="Nat. Commun.">
        <title>Thousands of microbial genomes shed light on interconnected biogeochemical processes in an aquifer system.</title>
        <authorList>
            <person name="Anantharaman K."/>
            <person name="Brown C.T."/>
            <person name="Hug L.A."/>
            <person name="Sharon I."/>
            <person name="Castelle C.J."/>
            <person name="Probst A.J."/>
            <person name="Thomas B.C."/>
            <person name="Singh A."/>
            <person name="Wilkins M.J."/>
            <person name="Karaoz U."/>
            <person name="Brodie E.L."/>
            <person name="Williams K.H."/>
            <person name="Hubbard S.S."/>
            <person name="Banfield J.F."/>
        </authorList>
    </citation>
    <scope>NUCLEOTIDE SEQUENCE [LARGE SCALE GENOMIC DNA]</scope>
</reference>
<feature type="chain" id="PRO_5009525568" evidence="1">
    <location>
        <begin position="19"/>
        <end position="144"/>
    </location>
</feature>
<accession>A0A1F6M8L0</accession>
<protein>
    <submittedName>
        <fullName evidence="2">Uncharacterized protein</fullName>
    </submittedName>
</protein>
<gene>
    <name evidence="2" type="ORF">A3C15_01635</name>
</gene>
<dbReference type="Proteomes" id="UP000176532">
    <property type="component" value="Unassembled WGS sequence"/>
</dbReference>
<proteinExistence type="predicted"/>
<keyword evidence="1" id="KW-0732">Signal</keyword>
<dbReference type="PROSITE" id="PS51257">
    <property type="entry name" value="PROKAR_LIPOPROTEIN"/>
    <property type="match status" value="1"/>
</dbReference>
<dbReference type="AlphaFoldDB" id="A0A1F6M8L0"/>
<evidence type="ECO:0000256" key="1">
    <source>
        <dbReference type="SAM" id="SignalP"/>
    </source>
</evidence>
<evidence type="ECO:0000313" key="2">
    <source>
        <dbReference type="EMBL" id="OGH67977.1"/>
    </source>
</evidence>
<sequence length="144" mass="15674">MKNIFIRIAAIAVLFVGAGCTPESPPAPISQEIVYTNTKLGFTVIMPPKWKDFTVSQRQIDWGTFKTNSVDIGLPGIESLFNISVMTVQEWKQLQAENLANNIGVLAQNDTVVVSGASAQSVSSEYVERFAEIGGILKTVKIVE</sequence>
<feature type="signal peptide" evidence="1">
    <location>
        <begin position="1"/>
        <end position="18"/>
    </location>
</feature>
<dbReference type="EMBL" id="MFQD01000025">
    <property type="protein sequence ID" value="OGH67977.1"/>
    <property type="molecule type" value="Genomic_DNA"/>
</dbReference>
<comment type="caution">
    <text evidence="2">The sequence shown here is derived from an EMBL/GenBank/DDBJ whole genome shotgun (WGS) entry which is preliminary data.</text>
</comment>
<organism evidence="2 3">
    <name type="scientific">Candidatus Magasanikbacteria bacterium RIFCSPHIGHO2_02_FULL_50_9b</name>
    <dbReference type="NCBI Taxonomy" id="1798682"/>
    <lineage>
        <taxon>Bacteria</taxon>
        <taxon>Candidatus Magasanikiibacteriota</taxon>
    </lineage>
</organism>
<name>A0A1F6M8L0_9BACT</name>